<keyword evidence="7 10" id="KW-1133">Transmembrane helix</keyword>
<evidence type="ECO:0000256" key="2">
    <source>
        <dbReference type="ARBA" id="ARBA00012513"/>
    </source>
</evidence>
<dbReference type="InterPro" id="IPR001245">
    <property type="entry name" value="Ser-Thr/Tyr_kinase_cat_dom"/>
</dbReference>
<keyword evidence="6" id="KW-0067">ATP-binding</keyword>
<evidence type="ECO:0000259" key="11">
    <source>
        <dbReference type="PROSITE" id="PS50011"/>
    </source>
</evidence>
<evidence type="ECO:0000256" key="6">
    <source>
        <dbReference type="ARBA" id="ARBA00022840"/>
    </source>
</evidence>
<name>D8RHZ0_SELML</name>
<keyword evidence="8 10" id="KW-0472">Membrane</keyword>
<keyword evidence="4 10" id="KW-0812">Transmembrane</keyword>
<keyword evidence="13" id="KW-1185">Reference proteome</keyword>
<evidence type="ECO:0000313" key="13">
    <source>
        <dbReference type="Proteomes" id="UP000001514"/>
    </source>
</evidence>
<keyword evidence="3" id="KW-0808">Transferase</keyword>
<dbReference type="InterPro" id="IPR011009">
    <property type="entry name" value="Kinase-like_dom_sf"/>
</dbReference>
<dbReference type="PROSITE" id="PS50011">
    <property type="entry name" value="PROTEIN_KINASE_DOM"/>
    <property type="match status" value="1"/>
</dbReference>
<dbReference type="PANTHER" id="PTHR47982:SF43">
    <property type="entry name" value="NON-SPECIFIC SERINE_THREONINE PROTEIN KINASE"/>
    <property type="match status" value="1"/>
</dbReference>
<dbReference type="Gene3D" id="1.10.510.10">
    <property type="entry name" value="Transferase(Phosphotransferase) domain 1"/>
    <property type="match status" value="1"/>
</dbReference>
<keyword evidence="5" id="KW-0547">Nucleotide-binding</keyword>
<dbReference type="GO" id="GO:0005524">
    <property type="term" value="F:ATP binding"/>
    <property type="evidence" value="ECO:0007669"/>
    <property type="project" value="UniProtKB-KW"/>
</dbReference>
<dbReference type="HOGENOM" id="CLU_015791_0_0_1"/>
<dbReference type="GO" id="GO:0004674">
    <property type="term" value="F:protein serine/threonine kinase activity"/>
    <property type="evidence" value="ECO:0007669"/>
    <property type="project" value="UniProtKB-EC"/>
</dbReference>
<evidence type="ECO:0000256" key="3">
    <source>
        <dbReference type="ARBA" id="ARBA00022679"/>
    </source>
</evidence>
<dbReference type="KEGG" id="smo:SELMODRAFT_94270"/>
<evidence type="ECO:0000256" key="9">
    <source>
        <dbReference type="SAM" id="MobiDB-lite"/>
    </source>
</evidence>
<evidence type="ECO:0000256" key="4">
    <source>
        <dbReference type="ARBA" id="ARBA00022692"/>
    </source>
</evidence>
<sequence>MDGRIVPLETLDPSSFAVSWWKRYEVRSFQVSSERAKPPCVCFLAACPFNLTALDFTRVASACSDRSENFARIPSCCKRIDALVGIAAAQHANSSGDLCLSKPAASLCLSSLVAALDSNGVHPQASRACGVPMSLRGQCQCKAAARVRDIVGAPGFEGVVASCESFGGGEMNSSRCSRCSAAATRLAASIAAPNPPRSCQEAVFVALASFEDFKSAMHKASCLFQLQPPKKLTDDVAVTAVSSSSPALPPARPEDDVSMSLLPDPINKLAHQSPSPVTIVLAIGIGITGATVAILLVLVLLLQRKREESVPLWSKDSALDVWQGSGNKSWKNLFLSLLALRALRRFKYSEIEKATNHFHSLIGQGRGAASAVYRAKFKDGLVAAVKRFHAAPQPQSEEEFKNEAHFLGRLYHRHLVSLRGFCMRKNERFLVYDFMENGSLKERLHLHHRRSNGTLSWQRRLQIAIEVATGMEYVHCYCEPPLCHGNLKSSNILLDENFVAKVSKDGHTVFLFLVFFISTSSSRRVPYSGYVDPEFSHTGVLTEKSDVYSFGVLLLELVSSRPVTTAGDKHILDWAHEFYNFSDARLVEMVDSTLRDQIDPDELKKIITVSRLCSQSEAASRPSMKQVVNLLLDNAIAIFPPLSFSPTIKDDDGDGDGDGKQHRRVNSDDSLSIHSATGIPSFSTATSHAKNLFLFSTSPHAPSFSSYSTYSPSYSLRFS</sequence>
<dbReference type="AlphaFoldDB" id="D8RHZ0"/>
<dbReference type="InterPro" id="IPR043891">
    <property type="entry name" value="SPARK"/>
</dbReference>
<dbReference type="FunCoup" id="D8RHZ0">
    <property type="interactions" value="1157"/>
</dbReference>
<feature type="region of interest" description="Disordered" evidence="9">
    <location>
        <begin position="647"/>
        <end position="672"/>
    </location>
</feature>
<dbReference type="PANTHER" id="PTHR47982">
    <property type="entry name" value="PROLINE-RICH RECEPTOR-LIKE PROTEIN KINASE PERK4"/>
    <property type="match status" value="1"/>
</dbReference>
<feature type="domain" description="Protein kinase" evidence="11">
    <location>
        <begin position="358"/>
        <end position="636"/>
    </location>
</feature>
<protein>
    <recommendedName>
        <fullName evidence="2">non-specific serine/threonine protein kinase</fullName>
        <ecNumber evidence="2">2.7.11.1</ecNumber>
    </recommendedName>
</protein>
<evidence type="ECO:0000256" key="7">
    <source>
        <dbReference type="ARBA" id="ARBA00022989"/>
    </source>
</evidence>
<dbReference type="Gene3D" id="3.30.200.20">
    <property type="entry name" value="Phosphorylase Kinase, domain 1"/>
    <property type="match status" value="1"/>
</dbReference>
<dbReference type="InParanoid" id="D8RHZ0"/>
<dbReference type="eggNOG" id="KOG1187">
    <property type="taxonomic scope" value="Eukaryota"/>
</dbReference>
<accession>D8RHZ0</accession>
<dbReference type="InterPro" id="IPR047117">
    <property type="entry name" value="PERK1-13-like"/>
</dbReference>
<evidence type="ECO:0000256" key="5">
    <source>
        <dbReference type="ARBA" id="ARBA00022741"/>
    </source>
</evidence>
<dbReference type="InterPro" id="IPR000719">
    <property type="entry name" value="Prot_kinase_dom"/>
</dbReference>
<dbReference type="GO" id="GO:0005886">
    <property type="term" value="C:plasma membrane"/>
    <property type="evidence" value="ECO:0000318"/>
    <property type="project" value="GO_Central"/>
</dbReference>
<gene>
    <name evidence="12" type="ORF">SELMODRAFT_94270</name>
</gene>
<dbReference type="OMA" id="IGKCCRY"/>
<organism evidence="13">
    <name type="scientific">Selaginella moellendorffii</name>
    <name type="common">Spikemoss</name>
    <dbReference type="NCBI Taxonomy" id="88036"/>
    <lineage>
        <taxon>Eukaryota</taxon>
        <taxon>Viridiplantae</taxon>
        <taxon>Streptophyta</taxon>
        <taxon>Embryophyta</taxon>
        <taxon>Tracheophyta</taxon>
        <taxon>Lycopodiopsida</taxon>
        <taxon>Selaginellales</taxon>
        <taxon>Selaginellaceae</taxon>
        <taxon>Selaginella</taxon>
    </lineage>
</organism>
<evidence type="ECO:0000256" key="10">
    <source>
        <dbReference type="SAM" id="Phobius"/>
    </source>
</evidence>
<feature type="transmembrane region" description="Helical" evidence="10">
    <location>
        <begin position="279"/>
        <end position="302"/>
    </location>
</feature>
<proteinExistence type="predicted"/>
<dbReference type="Proteomes" id="UP000001514">
    <property type="component" value="Unassembled WGS sequence"/>
</dbReference>
<dbReference type="Pfam" id="PF07714">
    <property type="entry name" value="PK_Tyr_Ser-Thr"/>
    <property type="match status" value="1"/>
</dbReference>
<dbReference type="FunFam" id="3.30.200.20:FF:000521">
    <property type="entry name" value="Protein kinase superfamily protein"/>
    <property type="match status" value="1"/>
</dbReference>
<reference evidence="12 13" key="1">
    <citation type="journal article" date="2011" name="Science">
        <title>The Selaginella genome identifies genetic changes associated with the evolution of vascular plants.</title>
        <authorList>
            <person name="Banks J.A."/>
            <person name="Nishiyama T."/>
            <person name="Hasebe M."/>
            <person name="Bowman J.L."/>
            <person name="Gribskov M."/>
            <person name="dePamphilis C."/>
            <person name="Albert V.A."/>
            <person name="Aono N."/>
            <person name="Aoyama T."/>
            <person name="Ambrose B.A."/>
            <person name="Ashton N.W."/>
            <person name="Axtell M.J."/>
            <person name="Barker E."/>
            <person name="Barker M.S."/>
            <person name="Bennetzen J.L."/>
            <person name="Bonawitz N.D."/>
            <person name="Chapple C."/>
            <person name="Cheng C."/>
            <person name="Correa L.G."/>
            <person name="Dacre M."/>
            <person name="DeBarry J."/>
            <person name="Dreyer I."/>
            <person name="Elias M."/>
            <person name="Engstrom E.M."/>
            <person name="Estelle M."/>
            <person name="Feng L."/>
            <person name="Finet C."/>
            <person name="Floyd S.K."/>
            <person name="Frommer W.B."/>
            <person name="Fujita T."/>
            <person name="Gramzow L."/>
            <person name="Gutensohn M."/>
            <person name="Harholt J."/>
            <person name="Hattori M."/>
            <person name="Heyl A."/>
            <person name="Hirai T."/>
            <person name="Hiwatashi Y."/>
            <person name="Ishikawa M."/>
            <person name="Iwata M."/>
            <person name="Karol K.G."/>
            <person name="Koehler B."/>
            <person name="Kolukisaoglu U."/>
            <person name="Kubo M."/>
            <person name="Kurata T."/>
            <person name="Lalonde S."/>
            <person name="Li K."/>
            <person name="Li Y."/>
            <person name="Litt A."/>
            <person name="Lyons E."/>
            <person name="Manning G."/>
            <person name="Maruyama T."/>
            <person name="Michael T.P."/>
            <person name="Mikami K."/>
            <person name="Miyazaki S."/>
            <person name="Morinaga S."/>
            <person name="Murata T."/>
            <person name="Mueller-Roeber B."/>
            <person name="Nelson D.R."/>
            <person name="Obara M."/>
            <person name="Oguri Y."/>
            <person name="Olmstead R.G."/>
            <person name="Onodera N."/>
            <person name="Petersen B.L."/>
            <person name="Pils B."/>
            <person name="Prigge M."/>
            <person name="Rensing S.A."/>
            <person name="Riano-Pachon D.M."/>
            <person name="Roberts A.W."/>
            <person name="Sato Y."/>
            <person name="Scheller H.V."/>
            <person name="Schulz B."/>
            <person name="Schulz C."/>
            <person name="Shakirov E.V."/>
            <person name="Shibagaki N."/>
            <person name="Shinohara N."/>
            <person name="Shippen D.E."/>
            <person name="Soerensen I."/>
            <person name="Sotooka R."/>
            <person name="Sugimoto N."/>
            <person name="Sugita M."/>
            <person name="Sumikawa N."/>
            <person name="Tanurdzic M."/>
            <person name="Theissen G."/>
            <person name="Ulvskov P."/>
            <person name="Wakazuki S."/>
            <person name="Weng J.K."/>
            <person name="Willats W.W."/>
            <person name="Wipf D."/>
            <person name="Wolf P.G."/>
            <person name="Yang L."/>
            <person name="Zimmer A.D."/>
            <person name="Zhu Q."/>
            <person name="Mitros T."/>
            <person name="Hellsten U."/>
            <person name="Loque D."/>
            <person name="Otillar R."/>
            <person name="Salamov A."/>
            <person name="Schmutz J."/>
            <person name="Shapiro H."/>
            <person name="Lindquist E."/>
            <person name="Lucas S."/>
            <person name="Rokhsar D."/>
            <person name="Grigoriev I.V."/>
        </authorList>
    </citation>
    <scope>NUCLEOTIDE SEQUENCE [LARGE SCALE GENOMIC DNA]</scope>
</reference>
<dbReference type="Pfam" id="PF19160">
    <property type="entry name" value="SPARK"/>
    <property type="match status" value="1"/>
</dbReference>
<dbReference type="EC" id="2.7.11.1" evidence="2"/>
<evidence type="ECO:0000256" key="8">
    <source>
        <dbReference type="ARBA" id="ARBA00023136"/>
    </source>
</evidence>
<dbReference type="SUPFAM" id="SSF56112">
    <property type="entry name" value="Protein kinase-like (PK-like)"/>
    <property type="match status" value="1"/>
</dbReference>
<dbReference type="STRING" id="88036.D8RHZ0"/>
<evidence type="ECO:0000256" key="1">
    <source>
        <dbReference type="ARBA" id="ARBA00004162"/>
    </source>
</evidence>
<comment type="subcellular location">
    <subcellularLocation>
        <location evidence="1">Cell membrane</location>
        <topology evidence="1">Single-pass membrane protein</topology>
    </subcellularLocation>
</comment>
<dbReference type="EMBL" id="GL377580">
    <property type="protein sequence ID" value="EFJ28003.1"/>
    <property type="molecule type" value="Genomic_DNA"/>
</dbReference>
<evidence type="ECO:0000313" key="12">
    <source>
        <dbReference type="EMBL" id="EFJ28003.1"/>
    </source>
</evidence>
<dbReference type="Gramene" id="EFJ28003">
    <property type="protein sequence ID" value="EFJ28003"/>
    <property type="gene ID" value="SELMODRAFT_94270"/>
</dbReference>